<dbReference type="Proteomes" id="UP001445076">
    <property type="component" value="Unassembled WGS sequence"/>
</dbReference>
<dbReference type="InterPro" id="IPR050904">
    <property type="entry name" value="Adhesion/Biosynth-related"/>
</dbReference>
<dbReference type="AlphaFoldDB" id="A0AAW0YLY4"/>
<dbReference type="GO" id="GO:0030198">
    <property type="term" value="P:extracellular matrix organization"/>
    <property type="evidence" value="ECO:0007669"/>
    <property type="project" value="TreeGrafter"/>
</dbReference>
<organism evidence="2 3">
    <name type="scientific">Cherax quadricarinatus</name>
    <name type="common">Australian red claw crayfish</name>
    <dbReference type="NCBI Taxonomy" id="27406"/>
    <lineage>
        <taxon>Eukaryota</taxon>
        <taxon>Metazoa</taxon>
        <taxon>Ecdysozoa</taxon>
        <taxon>Arthropoda</taxon>
        <taxon>Crustacea</taxon>
        <taxon>Multicrustacea</taxon>
        <taxon>Malacostraca</taxon>
        <taxon>Eumalacostraca</taxon>
        <taxon>Eucarida</taxon>
        <taxon>Decapoda</taxon>
        <taxon>Pleocyemata</taxon>
        <taxon>Astacidea</taxon>
        <taxon>Parastacoidea</taxon>
        <taxon>Parastacidae</taxon>
        <taxon>Cherax</taxon>
    </lineage>
</organism>
<reference evidence="2 3" key="1">
    <citation type="journal article" date="2024" name="BMC Genomics">
        <title>Genome assembly of redclaw crayfish (Cherax quadricarinatus) provides insights into its immune adaptation and hypoxia tolerance.</title>
        <authorList>
            <person name="Liu Z."/>
            <person name="Zheng J."/>
            <person name="Li H."/>
            <person name="Fang K."/>
            <person name="Wang S."/>
            <person name="He J."/>
            <person name="Zhou D."/>
            <person name="Weng S."/>
            <person name="Chi M."/>
            <person name="Gu Z."/>
            <person name="He J."/>
            <person name="Li F."/>
            <person name="Wang M."/>
        </authorList>
    </citation>
    <scope>NUCLEOTIDE SEQUENCE [LARGE SCALE GENOMIC DNA]</scope>
    <source>
        <strain evidence="2">ZL_2023a</strain>
    </source>
</reference>
<dbReference type="GO" id="GO:0031012">
    <property type="term" value="C:extracellular matrix"/>
    <property type="evidence" value="ECO:0007669"/>
    <property type="project" value="TreeGrafter"/>
</dbReference>
<dbReference type="Gene3D" id="2.30.180.10">
    <property type="entry name" value="FAS1 domain"/>
    <property type="match status" value="2"/>
</dbReference>
<feature type="domain" description="FAS1" evidence="1">
    <location>
        <begin position="152"/>
        <end position="263"/>
    </location>
</feature>
<evidence type="ECO:0000313" key="3">
    <source>
        <dbReference type="Proteomes" id="UP001445076"/>
    </source>
</evidence>
<dbReference type="EMBL" id="JARKIK010000004">
    <property type="protein sequence ID" value="KAK8752723.1"/>
    <property type="molecule type" value="Genomic_DNA"/>
</dbReference>
<dbReference type="SUPFAM" id="SSF82153">
    <property type="entry name" value="FAS1 domain"/>
    <property type="match status" value="2"/>
</dbReference>
<dbReference type="Pfam" id="PF02469">
    <property type="entry name" value="Fasciclin"/>
    <property type="match status" value="1"/>
</dbReference>
<proteinExistence type="predicted"/>
<protein>
    <recommendedName>
        <fullName evidence="1">FAS1 domain-containing protein</fullName>
    </recommendedName>
</protein>
<evidence type="ECO:0000259" key="1">
    <source>
        <dbReference type="PROSITE" id="PS50213"/>
    </source>
</evidence>
<accession>A0AAW0YLY4</accession>
<dbReference type="PANTHER" id="PTHR10900">
    <property type="entry name" value="PERIOSTIN-RELATED"/>
    <property type="match status" value="1"/>
</dbReference>
<dbReference type="InterPro" id="IPR036378">
    <property type="entry name" value="FAS1_dom_sf"/>
</dbReference>
<feature type="non-terminal residue" evidence="2">
    <location>
        <position position="1"/>
    </location>
</feature>
<sequence length="263" mass="29578">LQVARIIQEDKLLPTLMETQGYTAFIPTNDALRAYQAPKDRRLVQYHLVNLPYMVQEMPDELNTELSGNPRVYVSRLPSGNPAIKGWENFNYYINNAKIIDANHIAFNEEGTKQVLHIVDQVIVPTVAKIGANTTTGIAAGFITPDAQKLLLKPQLYGLVDNYSISEFENRVSNLDLLDVFNISGKNTFFIPVNQALNVPVLRTDKDLIDKQVIHGHVVPGHVLFTRTVQNSNDQYESLAFTDNLKVFISMENVSNPDHKDTT</sequence>
<dbReference type="GO" id="GO:0007155">
    <property type="term" value="P:cell adhesion"/>
    <property type="evidence" value="ECO:0007669"/>
    <property type="project" value="TreeGrafter"/>
</dbReference>
<dbReference type="GO" id="GO:0050839">
    <property type="term" value="F:cell adhesion molecule binding"/>
    <property type="evidence" value="ECO:0007669"/>
    <property type="project" value="TreeGrafter"/>
</dbReference>
<dbReference type="InterPro" id="IPR000782">
    <property type="entry name" value="FAS1_domain"/>
</dbReference>
<name>A0AAW0YLY4_CHEQU</name>
<gene>
    <name evidence="2" type="ORF">OTU49_007189</name>
</gene>
<dbReference type="PROSITE" id="PS50213">
    <property type="entry name" value="FAS1"/>
    <property type="match status" value="2"/>
</dbReference>
<dbReference type="GO" id="GO:0005615">
    <property type="term" value="C:extracellular space"/>
    <property type="evidence" value="ECO:0007669"/>
    <property type="project" value="TreeGrafter"/>
</dbReference>
<feature type="non-terminal residue" evidence="2">
    <location>
        <position position="263"/>
    </location>
</feature>
<dbReference type="SMART" id="SM00554">
    <property type="entry name" value="FAS1"/>
    <property type="match status" value="1"/>
</dbReference>
<comment type="caution">
    <text evidence="2">The sequence shown here is derived from an EMBL/GenBank/DDBJ whole genome shotgun (WGS) entry which is preliminary data.</text>
</comment>
<feature type="domain" description="FAS1" evidence="1">
    <location>
        <begin position="1"/>
        <end position="123"/>
    </location>
</feature>
<evidence type="ECO:0000313" key="2">
    <source>
        <dbReference type="EMBL" id="KAK8752723.1"/>
    </source>
</evidence>
<keyword evidence="3" id="KW-1185">Reference proteome</keyword>
<dbReference type="PANTHER" id="PTHR10900:SF120">
    <property type="entry name" value="MUCIN-5AC-RELATED"/>
    <property type="match status" value="1"/>
</dbReference>